<feature type="compositionally biased region" description="Basic and acidic residues" evidence="1">
    <location>
        <begin position="1"/>
        <end position="11"/>
    </location>
</feature>
<evidence type="ECO:0000256" key="1">
    <source>
        <dbReference type="SAM" id="MobiDB-lite"/>
    </source>
</evidence>
<dbReference type="EMBL" id="JABVXQ010000001">
    <property type="protein sequence ID" value="KAF6130904.1"/>
    <property type="molecule type" value="Genomic_DNA"/>
</dbReference>
<feature type="region of interest" description="Disordered" evidence="1">
    <location>
        <begin position="1"/>
        <end position="118"/>
    </location>
</feature>
<evidence type="ECO:0000313" key="2">
    <source>
        <dbReference type="EMBL" id="KAF6130904.1"/>
    </source>
</evidence>
<proteinExistence type="predicted"/>
<feature type="compositionally biased region" description="Pro residues" evidence="1">
    <location>
        <begin position="58"/>
        <end position="76"/>
    </location>
</feature>
<dbReference type="AlphaFoldDB" id="A0A834BL27"/>
<gene>
    <name evidence="2" type="ORF">HJG60_007856</name>
</gene>
<comment type="caution">
    <text evidence="2">The sequence shown here is derived from an EMBL/GenBank/DDBJ whole genome shotgun (WGS) entry which is preliminary data.</text>
</comment>
<feature type="compositionally biased region" description="Polar residues" evidence="1">
    <location>
        <begin position="77"/>
        <end position="92"/>
    </location>
</feature>
<reference evidence="2 3" key="1">
    <citation type="journal article" date="2020" name="Nature">
        <title>Six reference-quality genomes reveal evolution of bat adaptations.</title>
        <authorList>
            <person name="Jebb D."/>
            <person name="Huang Z."/>
            <person name="Pippel M."/>
            <person name="Hughes G.M."/>
            <person name="Lavrichenko K."/>
            <person name="Devanna P."/>
            <person name="Winkler S."/>
            <person name="Jermiin L.S."/>
            <person name="Skirmuntt E.C."/>
            <person name="Katzourakis A."/>
            <person name="Burkitt-Gray L."/>
            <person name="Ray D.A."/>
            <person name="Sullivan K.A.M."/>
            <person name="Roscito J.G."/>
            <person name="Kirilenko B.M."/>
            <person name="Davalos L.M."/>
            <person name="Corthals A.P."/>
            <person name="Power M.L."/>
            <person name="Jones G."/>
            <person name="Ransome R.D."/>
            <person name="Dechmann D.K.N."/>
            <person name="Locatelli A.G."/>
            <person name="Puechmaille S.J."/>
            <person name="Fedrigo O."/>
            <person name="Jarvis E.D."/>
            <person name="Hiller M."/>
            <person name="Vernes S.C."/>
            <person name="Myers E.W."/>
            <person name="Teeling E.C."/>
        </authorList>
    </citation>
    <scope>NUCLEOTIDE SEQUENCE [LARGE SCALE GENOMIC DNA]</scope>
    <source>
        <strain evidence="2">Bat1K_MPI-CBG_1</strain>
    </source>
</reference>
<sequence>MRKLRPTEVQRPDPGGMRLQGWNWNPGVPTVSRSCPAWELDDTSPPPPAPWERKAGCPPRPRGPGSLPPLHPPPSPEQSTLAAGTFQPTDGQASAAATPPGLHPASAPQAKPPVPPPGPCSSCWCRHNCTGGILPLSSPSLGDLS</sequence>
<dbReference type="Proteomes" id="UP000664940">
    <property type="component" value="Unassembled WGS sequence"/>
</dbReference>
<accession>A0A834BL27</accession>
<organism evidence="2 3">
    <name type="scientific">Phyllostomus discolor</name>
    <name type="common">pale spear-nosed bat</name>
    <dbReference type="NCBI Taxonomy" id="89673"/>
    <lineage>
        <taxon>Eukaryota</taxon>
        <taxon>Metazoa</taxon>
        <taxon>Chordata</taxon>
        <taxon>Craniata</taxon>
        <taxon>Vertebrata</taxon>
        <taxon>Euteleostomi</taxon>
        <taxon>Mammalia</taxon>
        <taxon>Eutheria</taxon>
        <taxon>Laurasiatheria</taxon>
        <taxon>Chiroptera</taxon>
        <taxon>Yangochiroptera</taxon>
        <taxon>Phyllostomidae</taxon>
        <taxon>Phyllostominae</taxon>
        <taxon>Phyllostomus</taxon>
    </lineage>
</organism>
<name>A0A834BL27_9CHIR</name>
<protein>
    <submittedName>
        <fullName evidence="2">Uncharacterized protein</fullName>
    </submittedName>
</protein>
<evidence type="ECO:0000313" key="3">
    <source>
        <dbReference type="Proteomes" id="UP000664940"/>
    </source>
</evidence>